<dbReference type="Pfam" id="PF12937">
    <property type="entry name" value="F-box-like"/>
    <property type="match status" value="1"/>
</dbReference>
<evidence type="ECO:0000313" key="3">
    <source>
        <dbReference type="Proteomes" id="UP000825935"/>
    </source>
</evidence>
<dbReference type="CDD" id="cd09917">
    <property type="entry name" value="F-box_SF"/>
    <property type="match status" value="1"/>
</dbReference>
<gene>
    <name evidence="2" type="ORF">KP509_33G003700</name>
</gene>
<feature type="domain" description="F-box" evidence="1">
    <location>
        <begin position="52"/>
        <end position="92"/>
    </location>
</feature>
<accession>A0A8T2QMX6</accession>
<dbReference type="InterPro" id="IPR001810">
    <property type="entry name" value="F-box_dom"/>
</dbReference>
<dbReference type="Gene3D" id="1.20.1280.50">
    <property type="match status" value="1"/>
</dbReference>
<dbReference type="InterPro" id="IPR036047">
    <property type="entry name" value="F-box-like_dom_sf"/>
</dbReference>
<dbReference type="EMBL" id="CM035438">
    <property type="protein sequence ID" value="KAH7284954.1"/>
    <property type="molecule type" value="Genomic_DNA"/>
</dbReference>
<organism evidence="2 3">
    <name type="scientific">Ceratopteris richardii</name>
    <name type="common">Triangle waterfern</name>
    <dbReference type="NCBI Taxonomy" id="49495"/>
    <lineage>
        <taxon>Eukaryota</taxon>
        <taxon>Viridiplantae</taxon>
        <taxon>Streptophyta</taxon>
        <taxon>Embryophyta</taxon>
        <taxon>Tracheophyta</taxon>
        <taxon>Polypodiopsida</taxon>
        <taxon>Polypodiidae</taxon>
        <taxon>Polypodiales</taxon>
        <taxon>Pteridineae</taxon>
        <taxon>Pteridaceae</taxon>
        <taxon>Parkerioideae</taxon>
        <taxon>Ceratopteris</taxon>
    </lineage>
</organism>
<keyword evidence="3" id="KW-1185">Reference proteome</keyword>
<evidence type="ECO:0000259" key="1">
    <source>
        <dbReference type="SMART" id="SM00256"/>
    </source>
</evidence>
<name>A0A8T2QMX6_CERRI</name>
<reference evidence="2" key="1">
    <citation type="submission" date="2021-08" db="EMBL/GenBank/DDBJ databases">
        <title>WGS assembly of Ceratopteris richardii.</title>
        <authorList>
            <person name="Marchant D.B."/>
            <person name="Chen G."/>
            <person name="Jenkins J."/>
            <person name="Shu S."/>
            <person name="Leebens-Mack J."/>
            <person name="Grimwood J."/>
            <person name="Schmutz J."/>
            <person name="Soltis P."/>
            <person name="Soltis D."/>
            <person name="Chen Z.-H."/>
        </authorList>
    </citation>
    <scope>NUCLEOTIDE SEQUENCE</scope>
    <source>
        <strain evidence="2">Whitten #5841</strain>
        <tissue evidence="2">Leaf</tissue>
    </source>
</reference>
<proteinExistence type="predicted"/>
<dbReference type="AlphaFoldDB" id="A0A8T2QMX6"/>
<dbReference type="Proteomes" id="UP000825935">
    <property type="component" value="Chromosome 33"/>
</dbReference>
<dbReference type="SMART" id="SM00256">
    <property type="entry name" value="FBOX"/>
    <property type="match status" value="1"/>
</dbReference>
<comment type="caution">
    <text evidence="2">The sequence shown here is derived from an EMBL/GenBank/DDBJ whole genome shotgun (WGS) entry which is preliminary data.</text>
</comment>
<protein>
    <recommendedName>
        <fullName evidence="1">F-box domain-containing protein</fullName>
    </recommendedName>
</protein>
<evidence type="ECO:0000313" key="2">
    <source>
        <dbReference type="EMBL" id="KAH7284954.1"/>
    </source>
</evidence>
<dbReference type="SUPFAM" id="SSF81383">
    <property type="entry name" value="F-box domain"/>
    <property type="match status" value="1"/>
</dbReference>
<sequence>MYQSLRKALGSVISRPYSLTSADFGNEDDDNTAANASGMVGGAEQASPFERISADILYSIFSLLPGHDLAAASIVCKAWSSIIQGPGLEISLAECSCHQGRFYVVSCPICRN</sequence>